<sequence>MAGFYMPQRQMLTVKDFDSPHTISIINEIAYDWDDSTSVFSILPPFFEVFHYHLSTSNIPSDDDYNTDLPLIRACFIAFTKGVPDIYQSTYEIRALMGTLTSFDERIEEMSEIVQSRYEIEDMATVIMQGIIEAQSCQPQKYIDYVRSGKLLAFCTLVLDDIFDCLVAQKSIMWSCRAIRTLVSKPKRYSPSEGRLRMVVLQHLLGGIGLPPPRVGIDDPSGHEARQEVQVDMRTRCPNKENTSRASSRRCGGCLNMMHCSSECQKIDWKAIPGYHLSCLENQSRQKDGKSYRISRIDLEFCFARCRDDIRVHLNLICALRTQDLNEQAENPDPVATTIVMSYCGPGKDVRMLRKDISTCAALVGEDKWLSVKKAGEDVIIVMEIPRAGDQSHYAFLLSESGITL</sequence>
<evidence type="ECO:0000256" key="1">
    <source>
        <dbReference type="ARBA" id="ARBA00022723"/>
    </source>
</evidence>
<evidence type="ECO:0000259" key="5">
    <source>
        <dbReference type="PROSITE" id="PS50865"/>
    </source>
</evidence>
<accession>A0A2H3BAM9</accession>
<dbReference type="Proteomes" id="UP000218334">
    <property type="component" value="Unassembled WGS sequence"/>
</dbReference>
<dbReference type="PROSITE" id="PS50865">
    <property type="entry name" value="ZF_MYND_2"/>
    <property type="match status" value="1"/>
</dbReference>
<protein>
    <recommendedName>
        <fullName evidence="5">MYND-type domain-containing protein</fullName>
    </recommendedName>
</protein>
<organism evidence="6 7">
    <name type="scientific">Armillaria solidipes</name>
    <dbReference type="NCBI Taxonomy" id="1076256"/>
    <lineage>
        <taxon>Eukaryota</taxon>
        <taxon>Fungi</taxon>
        <taxon>Dikarya</taxon>
        <taxon>Basidiomycota</taxon>
        <taxon>Agaricomycotina</taxon>
        <taxon>Agaricomycetes</taxon>
        <taxon>Agaricomycetidae</taxon>
        <taxon>Agaricales</taxon>
        <taxon>Marasmiineae</taxon>
        <taxon>Physalacriaceae</taxon>
        <taxon>Armillaria</taxon>
    </lineage>
</organism>
<feature type="domain" description="MYND-type" evidence="5">
    <location>
        <begin position="234"/>
        <end position="279"/>
    </location>
</feature>
<keyword evidence="2 4" id="KW-0863">Zinc-finger</keyword>
<dbReference type="AlphaFoldDB" id="A0A2H3BAM9"/>
<dbReference type="STRING" id="1076256.A0A2H3BAM9"/>
<evidence type="ECO:0000313" key="6">
    <source>
        <dbReference type="EMBL" id="PBK67931.1"/>
    </source>
</evidence>
<keyword evidence="1" id="KW-0479">Metal-binding</keyword>
<dbReference type="GO" id="GO:0008270">
    <property type="term" value="F:zinc ion binding"/>
    <property type="evidence" value="ECO:0007669"/>
    <property type="project" value="UniProtKB-KW"/>
</dbReference>
<dbReference type="InterPro" id="IPR002893">
    <property type="entry name" value="Znf_MYND"/>
</dbReference>
<keyword evidence="7" id="KW-1185">Reference proteome</keyword>
<proteinExistence type="predicted"/>
<reference evidence="7" key="1">
    <citation type="journal article" date="2017" name="Nat. Ecol. Evol.">
        <title>Genome expansion and lineage-specific genetic innovations in the forest pathogenic fungi Armillaria.</title>
        <authorList>
            <person name="Sipos G."/>
            <person name="Prasanna A.N."/>
            <person name="Walter M.C."/>
            <person name="O'Connor E."/>
            <person name="Balint B."/>
            <person name="Krizsan K."/>
            <person name="Kiss B."/>
            <person name="Hess J."/>
            <person name="Varga T."/>
            <person name="Slot J."/>
            <person name="Riley R."/>
            <person name="Boka B."/>
            <person name="Rigling D."/>
            <person name="Barry K."/>
            <person name="Lee J."/>
            <person name="Mihaltcheva S."/>
            <person name="LaButti K."/>
            <person name="Lipzen A."/>
            <person name="Waldron R."/>
            <person name="Moloney N.M."/>
            <person name="Sperisen C."/>
            <person name="Kredics L."/>
            <person name="Vagvoelgyi C."/>
            <person name="Patrignani A."/>
            <person name="Fitzpatrick D."/>
            <person name="Nagy I."/>
            <person name="Doyle S."/>
            <person name="Anderson J.B."/>
            <person name="Grigoriev I.V."/>
            <person name="Gueldener U."/>
            <person name="Muensterkoetter M."/>
            <person name="Nagy L.G."/>
        </authorList>
    </citation>
    <scope>NUCLEOTIDE SEQUENCE [LARGE SCALE GENOMIC DNA]</scope>
    <source>
        <strain evidence="7">28-4</strain>
    </source>
</reference>
<gene>
    <name evidence="6" type="ORF">ARMSODRAFT_976222</name>
</gene>
<dbReference type="Gene3D" id="6.10.140.2220">
    <property type="match status" value="1"/>
</dbReference>
<evidence type="ECO:0000256" key="4">
    <source>
        <dbReference type="PROSITE-ProRule" id="PRU00134"/>
    </source>
</evidence>
<dbReference type="SUPFAM" id="SSF144232">
    <property type="entry name" value="HIT/MYND zinc finger-like"/>
    <property type="match status" value="1"/>
</dbReference>
<evidence type="ECO:0000256" key="3">
    <source>
        <dbReference type="ARBA" id="ARBA00022833"/>
    </source>
</evidence>
<dbReference type="EMBL" id="KZ293434">
    <property type="protein sequence ID" value="PBK67931.1"/>
    <property type="molecule type" value="Genomic_DNA"/>
</dbReference>
<evidence type="ECO:0000256" key="2">
    <source>
        <dbReference type="ARBA" id="ARBA00022771"/>
    </source>
</evidence>
<dbReference type="Pfam" id="PF01753">
    <property type="entry name" value="zf-MYND"/>
    <property type="match status" value="1"/>
</dbReference>
<keyword evidence="3" id="KW-0862">Zinc</keyword>
<name>A0A2H3BAM9_9AGAR</name>
<evidence type="ECO:0000313" key="7">
    <source>
        <dbReference type="Proteomes" id="UP000218334"/>
    </source>
</evidence>